<keyword evidence="3" id="KW-0238">DNA-binding</keyword>
<dbReference type="EMBL" id="JACSQN010000005">
    <property type="protein sequence ID" value="MBD7984228.1"/>
    <property type="molecule type" value="Genomic_DNA"/>
</dbReference>
<evidence type="ECO:0000313" key="3">
    <source>
        <dbReference type="EMBL" id="MBD7984228.1"/>
    </source>
</evidence>
<evidence type="ECO:0000256" key="2">
    <source>
        <dbReference type="ARBA" id="ARBA00023163"/>
    </source>
</evidence>
<evidence type="ECO:0000256" key="1">
    <source>
        <dbReference type="ARBA" id="ARBA00023015"/>
    </source>
</evidence>
<gene>
    <name evidence="3" type="ORF">H9649_06530</name>
</gene>
<proteinExistence type="predicted"/>
<dbReference type="GO" id="GO:0003677">
    <property type="term" value="F:DNA binding"/>
    <property type="evidence" value="ECO:0007669"/>
    <property type="project" value="UniProtKB-KW"/>
</dbReference>
<reference evidence="3 4" key="1">
    <citation type="submission" date="2020-08" db="EMBL/GenBank/DDBJ databases">
        <title>A Genomic Blueprint of the Chicken Gut Microbiome.</title>
        <authorList>
            <person name="Gilroy R."/>
            <person name="Ravi A."/>
            <person name="Getino M."/>
            <person name="Pursley I."/>
            <person name="Horton D.L."/>
            <person name="Alikhan N.-F."/>
            <person name="Baker D."/>
            <person name="Gharbi K."/>
            <person name="Hall N."/>
            <person name="Watson M."/>
            <person name="Adriaenssens E.M."/>
            <person name="Foster-Nyarko E."/>
            <person name="Jarju S."/>
            <person name="Secka A."/>
            <person name="Antonio M."/>
            <person name="Oren A."/>
            <person name="Chaudhuri R."/>
            <person name="La Ragione R.M."/>
            <person name="Hildebrand F."/>
            <person name="Pallen M.J."/>
        </authorList>
    </citation>
    <scope>NUCLEOTIDE SEQUENCE [LARGE SCALE GENOMIC DNA]</scope>
    <source>
        <strain evidence="3 4">Sa2YVA2</strain>
    </source>
</reference>
<keyword evidence="2" id="KW-0804">Transcription</keyword>
<evidence type="ECO:0000313" key="4">
    <source>
        <dbReference type="Proteomes" id="UP000626786"/>
    </source>
</evidence>
<sequence>MTEEEMEQLVKDYHWMVNSISVIKEGMGSIGGLTAIYGTEVGASKKNGGRSDPIFREATRRERRLKKIYEFEQKIAFVQERLPLITDDREMEILHWLLEGKSLRWIGRHMKISDRHIGRIKDKVIQRLTSGDKSQMSQRS</sequence>
<dbReference type="SUPFAM" id="SSF46894">
    <property type="entry name" value="C-terminal effector domain of the bipartite response regulators"/>
    <property type="match status" value="1"/>
</dbReference>
<dbReference type="InterPro" id="IPR016032">
    <property type="entry name" value="Sig_transdc_resp-reg_C-effctor"/>
</dbReference>
<dbReference type="Proteomes" id="UP000626786">
    <property type="component" value="Unassembled WGS sequence"/>
</dbReference>
<keyword evidence="1" id="KW-0805">Transcription regulation</keyword>
<accession>A0ABR8U874</accession>
<keyword evidence="4" id="KW-1185">Reference proteome</keyword>
<organism evidence="3 4">
    <name type="scientific">Sporosarcina quadrami</name>
    <dbReference type="NCBI Taxonomy" id="2762234"/>
    <lineage>
        <taxon>Bacteria</taxon>
        <taxon>Bacillati</taxon>
        <taxon>Bacillota</taxon>
        <taxon>Bacilli</taxon>
        <taxon>Bacillales</taxon>
        <taxon>Caryophanaceae</taxon>
        <taxon>Sporosarcina</taxon>
    </lineage>
</organism>
<comment type="caution">
    <text evidence="3">The sequence shown here is derived from an EMBL/GenBank/DDBJ whole genome shotgun (WGS) entry which is preliminary data.</text>
</comment>
<protein>
    <submittedName>
        <fullName evidence="3">DNA-binding response regulator</fullName>
    </submittedName>
</protein>
<dbReference type="RefSeq" id="WP_191693931.1">
    <property type="nucleotide sequence ID" value="NZ_JACSQN010000005.1"/>
</dbReference>
<name>A0ABR8U874_9BACL</name>